<dbReference type="InterPro" id="IPR032327">
    <property type="entry name" value="DUF4854"/>
</dbReference>
<dbReference type="RefSeq" id="WP_275844411.1">
    <property type="nucleotide sequence ID" value="NZ_CP135996.1"/>
</dbReference>
<reference evidence="3" key="2">
    <citation type="submission" date="2024-06" db="EMBL/GenBank/DDBJ databases">
        <title>Caproicibacterium argilliputei sp. nov, a novel caproic acid producing anaerobic bacterium isolated from pit mud.</title>
        <authorList>
            <person name="Xia S."/>
        </authorList>
    </citation>
    <scope>NUCLEOTIDE SEQUENCE</scope>
    <source>
        <strain evidence="3">ZCY20-5</strain>
    </source>
</reference>
<feature type="region of interest" description="Disordered" evidence="1">
    <location>
        <begin position="32"/>
        <end position="59"/>
    </location>
</feature>
<feature type="chain" id="PRO_5041741579" evidence="2">
    <location>
        <begin position="24"/>
        <end position="174"/>
    </location>
</feature>
<keyword evidence="2" id="KW-0732">Signal</keyword>
<protein>
    <submittedName>
        <fullName evidence="3">DUF4854 domain-containing protein</fullName>
    </submittedName>
</protein>
<dbReference type="Pfam" id="PF16146">
    <property type="entry name" value="DUF4854"/>
    <property type="match status" value="1"/>
</dbReference>
<reference evidence="3" key="1">
    <citation type="submission" date="2023-09" db="EMBL/GenBank/DDBJ databases">
        <authorList>
            <person name="Zeng C."/>
        </authorList>
    </citation>
    <scope>NUCLEOTIDE SEQUENCE</scope>
    <source>
        <strain evidence="3">ZCY20-5</strain>
    </source>
</reference>
<dbReference type="AlphaFoldDB" id="A0AA97DCX0"/>
<organism evidence="3 4">
    <name type="scientific">Caproicibacterium argilliputei</name>
    <dbReference type="NCBI Taxonomy" id="3030016"/>
    <lineage>
        <taxon>Bacteria</taxon>
        <taxon>Bacillati</taxon>
        <taxon>Bacillota</taxon>
        <taxon>Clostridia</taxon>
        <taxon>Eubacteriales</taxon>
        <taxon>Oscillospiraceae</taxon>
        <taxon>Caproicibacterium</taxon>
    </lineage>
</organism>
<evidence type="ECO:0000256" key="1">
    <source>
        <dbReference type="SAM" id="MobiDB-lite"/>
    </source>
</evidence>
<dbReference type="EMBL" id="CP135996">
    <property type="protein sequence ID" value="WOC33190.1"/>
    <property type="molecule type" value="Genomic_DNA"/>
</dbReference>
<evidence type="ECO:0000256" key="2">
    <source>
        <dbReference type="SAM" id="SignalP"/>
    </source>
</evidence>
<dbReference type="PROSITE" id="PS51257">
    <property type="entry name" value="PROKAR_LIPOPROTEIN"/>
    <property type="match status" value="1"/>
</dbReference>
<dbReference type="KEGG" id="carl:PXC00_04760"/>
<evidence type="ECO:0000313" key="3">
    <source>
        <dbReference type="EMBL" id="WOC33190.1"/>
    </source>
</evidence>
<accession>A0AA97DCX0</accession>
<name>A0AA97DCX0_9FIRM</name>
<evidence type="ECO:0000313" key="4">
    <source>
        <dbReference type="Proteomes" id="UP001300604"/>
    </source>
</evidence>
<dbReference type="Proteomes" id="UP001300604">
    <property type="component" value="Chromosome"/>
</dbReference>
<keyword evidence="4" id="KW-1185">Reference proteome</keyword>
<gene>
    <name evidence="3" type="ORF">PXC00_04760</name>
</gene>
<proteinExistence type="predicted"/>
<feature type="signal peptide" evidence="2">
    <location>
        <begin position="1"/>
        <end position="23"/>
    </location>
</feature>
<sequence length="174" mass="18250">MKKLVKSITLTALAAALMLSVTACGGAASQTDSSTSAVSSQTSSAAAENSSAATSAKDNAAADDAKAEFDSIEAYVNSDEMQSQISEMVTKMSKQGMDIKITGKDNKLIYTYTFQKGLDISKEDLAPAIDEQKSTFTSVAAALKMAVHVDNPVVVVSYRNADGSEIISREFQAS</sequence>